<dbReference type="OrthoDB" id="9813368at2"/>
<dbReference type="InterPro" id="IPR036582">
    <property type="entry name" value="Mao_N_sf"/>
</dbReference>
<evidence type="ECO:0000256" key="1">
    <source>
        <dbReference type="SAM" id="SignalP"/>
    </source>
</evidence>
<keyword evidence="1" id="KW-0732">Signal</keyword>
<accession>A0A1Y0IJU4</accession>
<dbReference type="SUPFAM" id="SSF55383">
    <property type="entry name" value="Copper amine oxidase, domain N"/>
    <property type="match status" value="1"/>
</dbReference>
<feature type="signal peptide" evidence="1">
    <location>
        <begin position="1"/>
        <end position="18"/>
    </location>
</feature>
<dbReference type="Gene3D" id="3.30.457.10">
    <property type="entry name" value="Copper amine oxidase-like, N-terminal domain"/>
    <property type="match status" value="1"/>
</dbReference>
<dbReference type="InterPro" id="IPR012854">
    <property type="entry name" value="Cu_amine_oxidase-like_N"/>
</dbReference>
<dbReference type="KEGG" id="tum:CBW65_02815"/>
<evidence type="ECO:0000259" key="2">
    <source>
        <dbReference type="Pfam" id="PF07833"/>
    </source>
</evidence>
<evidence type="ECO:0000313" key="4">
    <source>
        <dbReference type="Proteomes" id="UP000195437"/>
    </source>
</evidence>
<sequence>MKRLFMSFLSLMMAVTIAVPSLGTPVEAAKATEISVVIDGVKQYYDPAPVVVNGRTLVPMRAIFEKLGMIIEWDEKTSTVRGYTMSDDLKLTINSKWAFLNDQAIALDVPAQLVKGRTMVPVRFVGEALGAQVAWNEATATVTIKSAHEINEGGYMRDLMQTDDFWNKYEVLELNLREAFAMYSDWHVYGSTPGAPKYASPSVIRQQLLAKFQEVEAEYNYMKALEAYDRDLQFLLERYDQVINVFLYAVGNDSNETNSLFSEAYGELSDLMMAMYQKRYPSNDGTGYGCDSPFCWYYGTL</sequence>
<dbReference type="Pfam" id="PF07833">
    <property type="entry name" value="Cu_amine_oxidN1"/>
    <property type="match status" value="1"/>
</dbReference>
<gene>
    <name evidence="3" type="ORF">CBW65_02815</name>
</gene>
<reference evidence="4" key="1">
    <citation type="submission" date="2017-05" db="EMBL/GenBank/DDBJ databases">
        <authorList>
            <person name="Sung H."/>
        </authorList>
    </citation>
    <scope>NUCLEOTIDE SEQUENCE [LARGE SCALE GENOMIC DNA]</scope>
    <source>
        <strain evidence="4">AR23208</strain>
    </source>
</reference>
<dbReference type="AlphaFoldDB" id="A0A1Y0IJU4"/>
<feature type="domain" description="Copper amine oxidase-like N-terminal" evidence="2">
    <location>
        <begin position="37"/>
        <end position="144"/>
    </location>
</feature>
<dbReference type="Proteomes" id="UP000195437">
    <property type="component" value="Chromosome"/>
</dbReference>
<proteinExistence type="predicted"/>
<dbReference type="EMBL" id="CP021434">
    <property type="protein sequence ID" value="ARU60106.1"/>
    <property type="molecule type" value="Genomic_DNA"/>
</dbReference>
<dbReference type="RefSeq" id="WP_087455494.1">
    <property type="nucleotide sequence ID" value="NZ_CP021434.1"/>
</dbReference>
<feature type="chain" id="PRO_5039405940" description="Copper amine oxidase-like N-terminal domain-containing protein" evidence="1">
    <location>
        <begin position="19"/>
        <end position="301"/>
    </location>
</feature>
<organism evidence="3 4">
    <name type="scientific">Tumebacillus avium</name>
    <dbReference type="NCBI Taxonomy" id="1903704"/>
    <lineage>
        <taxon>Bacteria</taxon>
        <taxon>Bacillati</taxon>
        <taxon>Bacillota</taxon>
        <taxon>Bacilli</taxon>
        <taxon>Bacillales</taxon>
        <taxon>Alicyclobacillaceae</taxon>
        <taxon>Tumebacillus</taxon>
    </lineage>
</organism>
<evidence type="ECO:0000313" key="3">
    <source>
        <dbReference type="EMBL" id="ARU60106.1"/>
    </source>
</evidence>
<keyword evidence="4" id="KW-1185">Reference proteome</keyword>
<protein>
    <recommendedName>
        <fullName evidence="2">Copper amine oxidase-like N-terminal domain-containing protein</fullName>
    </recommendedName>
</protein>
<name>A0A1Y0IJU4_9BACL</name>